<protein>
    <submittedName>
        <fullName evidence="2">Uncharacterized protein</fullName>
    </submittedName>
</protein>
<feature type="non-terminal residue" evidence="2">
    <location>
        <position position="1"/>
    </location>
</feature>
<proteinExistence type="predicted"/>
<name>A0A371GLQ6_MUCPR</name>
<dbReference type="EMBL" id="QJKJ01005108">
    <property type="protein sequence ID" value="RDX91487.1"/>
    <property type="molecule type" value="Genomic_DNA"/>
</dbReference>
<accession>A0A371GLQ6</accession>
<reference evidence="2" key="1">
    <citation type="submission" date="2018-05" db="EMBL/GenBank/DDBJ databases">
        <title>Draft genome of Mucuna pruriens seed.</title>
        <authorList>
            <person name="Nnadi N.E."/>
            <person name="Vos R."/>
            <person name="Hasami M.H."/>
            <person name="Devisetty U.K."/>
            <person name="Aguiy J.C."/>
        </authorList>
    </citation>
    <scope>NUCLEOTIDE SEQUENCE [LARGE SCALE GENOMIC DNA]</scope>
    <source>
        <strain evidence="2">JCA_2017</strain>
    </source>
</reference>
<dbReference type="Proteomes" id="UP000257109">
    <property type="component" value="Unassembled WGS sequence"/>
</dbReference>
<sequence length="138" mass="15731">MQVTNSHRGARTRLEEVRVHLLEMDPRFDQEDACPCPEVDLREIQIKIGASLESQIEGALVRVLSENWDAFACPQPTCPASIRISCAIVYPYPQESIPSVKRKGGWERRRRERSKPRQLGYCRQDSSEKSSTLAGFPM</sequence>
<evidence type="ECO:0000256" key="1">
    <source>
        <dbReference type="SAM" id="MobiDB-lite"/>
    </source>
</evidence>
<feature type="compositionally biased region" description="Polar residues" evidence="1">
    <location>
        <begin position="129"/>
        <end position="138"/>
    </location>
</feature>
<feature type="region of interest" description="Disordered" evidence="1">
    <location>
        <begin position="101"/>
        <end position="138"/>
    </location>
</feature>
<comment type="caution">
    <text evidence="2">The sequence shown here is derived from an EMBL/GenBank/DDBJ whole genome shotgun (WGS) entry which is preliminary data.</text>
</comment>
<dbReference type="AlphaFoldDB" id="A0A371GLQ6"/>
<evidence type="ECO:0000313" key="2">
    <source>
        <dbReference type="EMBL" id="RDX91487.1"/>
    </source>
</evidence>
<keyword evidence="3" id="KW-1185">Reference proteome</keyword>
<evidence type="ECO:0000313" key="3">
    <source>
        <dbReference type="Proteomes" id="UP000257109"/>
    </source>
</evidence>
<gene>
    <name evidence="2" type="ORF">CR513_26528</name>
</gene>
<organism evidence="2 3">
    <name type="scientific">Mucuna pruriens</name>
    <name type="common">Velvet bean</name>
    <name type="synonym">Dolichos pruriens</name>
    <dbReference type="NCBI Taxonomy" id="157652"/>
    <lineage>
        <taxon>Eukaryota</taxon>
        <taxon>Viridiplantae</taxon>
        <taxon>Streptophyta</taxon>
        <taxon>Embryophyta</taxon>
        <taxon>Tracheophyta</taxon>
        <taxon>Spermatophyta</taxon>
        <taxon>Magnoliopsida</taxon>
        <taxon>eudicotyledons</taxon>
        <taxon>Gunneridae</taxon>
        <taxon>Pentapetalae</taxon>
        <taxon>rosids</taxon>
        <taxon>fabids</taxon>
        <taxon>Fabales</taxon>
        <taxon>Fabaceae</taxon>
        <taxon>Papilionoideae</taxon>
        <taxon>50 kb inversion clade</taxon>
        <taxon>NPAAA clade</taxon>
        <taxon>indigoferoid/millettioid clade</taxon>
        <taxon>Phaseoleae</taxon>
        <taxon>Mucuna</taxon>
    </lineage>
</organism>